<dbReference type="PANTHER" id="PTHR10015">
    <property type="entry name" value="HEAT SHOCK TRANSCRIPTION FACTOR"/>
    <property type="match status" value="1"/>
</dbReference>
<accession>A0AAV2YJV9</accession>
<keyword evidence="3" id="KW-0539">Nucleus</keyword>
<evidence type="ECO:0000256" key="2">
    <source>
        <dbReference type="ARBA" id="ARBA00023125"/>
    </source>
</evidence>
<keyword evidence="8" id="KW-1185">Reference proteome</keyword>
<organism evidence="7 8">
    <name type="scientific">Lagenidium giganteum</name>
    <dbReference type="NCBI Taxonomy" id="4803"/>
    <lineage>
        <taxon>Eukaryota</taxon>
        <taxon>Sar</taxon>
        <taxon>Stramenopiles</taxon>
        <taxon>Oomycota</taxon>
        <taxon>Peronosporomycetes</taxon>
        <taxon>Pythiales</taxon>
        <taxon>Pythiaceae</taxon>
    </lineage>
</organism>
<dbReference type="SMART" id="SM00415">
    <property type="entry name" value="HSF"/>
    <property type="match status" value="1"/>
</dbReference>
<evidence type="ECO:0000256" key="1">
    <source>
        <dbReference type="ARBA" id="ARBA00004123"/>
    </source>
</evidence>
<dbReference type="Proteomes" id="UP001146120">
    <property type="component" value="Unassembled WGS sequence"/>
</dbReference>
<dbReference type="InterPro" id="IPR036390">
    <property type="entry name" value="WH_DNA-bd_sf"/>
</dbReference>
<comment type="similarity">
    <text evidence="4">Belongs to the HSF family.</text>
</comment>
<reference evidence="7" key="1">
    <citation type="submission" date="2022-11" db="EMBL/GenBank/DDBJ databases">
        <authorList>
            <person name="Morgan W.R."/>
            <person name="Tartar A."/>
        </authorList>
    </citation>
    <scope>NUCLEOTIDE SEQUENCE</scope>
    <source>
        <strain evidence="7">ARSEF 373</strain>
    </source>
</reference>
<feature type="compositionally biased region" description="Polar residues" evidence="5">
    <location>
        <begin position="159"/>
        <end position="168"/>
    </location>
</feature>
<dbReference type="GO" id="GO:0003700">
    <property type="term" value="F:DNA-binding transcription factor activity"/>
    <property type="evidence" value="ECO:0007669"/>
    <property type="project" value="InterPro"/>
</dbReference>
<name>A0AAV2YJV9_9STRA</name>
<sequence>MPTSPASTTTATSSATALAAASSGSFARKLYRMVESEPSSIVAWVKGGTAFRIVDANLLVAHCLPKYFKHRRLSSLIRQLNLYSFYRDGDGSQTIYQHSFFRQGRPDLLVCIKRRAAGEAKDPWYDPLTLSASRDREVNSTNNHENEARPLQEQVPMSVPSSAASTPESVVESGDDRDIELLLLDEEVSSNTVAENPATEDAAQIEPTSVDVEPSFDGEDVLEELSRQDERLDLSQDCLRVDEHTASTELERMYEDTFTLFEDDLRLDLDVVDWFTPMSPLAEDEAMRSWLQPVAVY</sequence>
<evidence type="ECO:0000313" key="8">
    <source>
        <dbReference type="Proteomes" id="UP001146120"/>
    </source>
</evidence>
<dbReference type="SUPFAM" id="SSF46785">
    <property type="entry name" value="Winged helix' DNA-binding domain"/>
    <property type="match status" value="1"/>
</dbReference>
<dbReference type="GO" id="GO:0043565">
    <property type="term" value="F:sequence-specific DNA binding"/>
    <property type="evidence" value="ECO:0007669"/>
    <property type="project" value="InterPro"/>
</dbReference>
<comment type="caution">
    <text evidence="7">The sequence shown here is derived from an EMBL/GenBank/DDBJ whole genome shotgun (WGS) entry which is preliminary data.</text>
</comment>
<dbReference type="EMBL" id="DAKRPA010000358">
    <property type="protein sequence ID" value="DAZ92984.1"/>
    <property type="molecule type" value="Genomic_DNA"/>
</dbReference>
<dbReference type="InterPro" id="IPR000232">
    <property type="entry name" value="HSF_DNA-bd"/>
</dbReference>
<evidence type="ECO:0000259" key="6">
    <source>
        <dbReference type="SMART" id="SM00415"/>
    </source>
</evidence>
<protein>
    <recommendedName>
        <fullName evidence="6">HSF-type DNA-binding domain-containing protein</fullName>
    </recommendedName>
</protein>
<dbReference type="PANTHER" id="PTHR10015:SF206">
    <property type="entry name" value="HSF-TYPE DNA-BINDING DOMAIN-CONTAINING PROTEIN"/>
    <property type="match status" value="1"/>
</dbReference>
<dbReference type="InterPro" id="IPR036388">
    <property type="entry name" value="WH-like_DNA-bd_sf"/>
</dbReference>
<feature type="region of interest" description="Disordered" evidence="5">
    <location>
        <begin position="126"/>
        <end position="174"/>
    </location>
</feature>
<evidence type="ECO:0000256" key="5">
    <source>
        <dbReference type="SAM" id="MobiDB-lite"/>
    </source>
</evidence>
<feature type="compositionally biased region" description="Basic and acidic residues" evidence="5">
    <location>
        <begin position="133"/>
        <end position="150"/>
    </location>
</feature>
<evidence type="ECO:0000256" key="3">
    <source>
        <dbReference type="ARBA" id="ARBA00023242"/>
    </source>
</evidence>
<gene>
    <name evidence="7" type="ORF">N0F65_006339</name>
</gene>
<reference evidence="7" key="2">
    <citation type="journal article" date="2023" name="Microbiol Resour">
        <title>Decontamination and Annotation of the Draft Genome Sequence of the Oomycete Lagenidium giganteum ARSEF 373.</title>
        <authorList>
            <person name="Morgan W.R."/>
            <person name="Tartar A."/>
        </authorList>
    </citation>
    <scope>NUCLEOTIDE SEQUENCE</scope>
    <source>
        <strain evidence="7">ARSEF 373</strain>
    </source>
</reference>
<comment type="subcellular location">
    <subcellularLocation>
        <location evidence="1">Nucleus</location>
    </subcellularLocation>
</comment>
<dbReference type="GO" id="GO:0005634">
    <property type="term" value="C:nucleus"/>
    <property type="evidence" value="ECO:0007669"/>
    <property type="project" value="UniProtKB-SubCell"/>
</dbReference>
<keyword evidence="2" id="KW-0238">DNA-binding</keyword>
<proteinExistence type="inferred from homology"/>
<evidence type="ECO:0000256" key="4">
    <source>
        <dbReference type="RuleBase" id="RU004020"/>
    </source>
</evidence>
<feature type="domain" description="HSF-type DNA-binding" evidence="6">
    <location>
        <begin position="22"/>
        <end position="115"/>
    </location>
</feature>
<dbReference type="Gene3D" id="1.10.10.10">
    <property type="entry name" value="Winged helix-like DNA-binding domain superfamily/Winged helix DNA-binding domain"/>
    <property type="match status" value="1"/>
</dbReference>
<dbReference type="Pfam" id="PF00447">
    <property type="entry name" value="HSF_DNA-bind"/>
    <property type="match status" value="1"/>
</dbReference>
<evidence type="ECO:0000313" key="7">
    <source>
        <dbReference type="EMBL" id="DAZ92984.1"/>
    </source>
</evidence>
<dbReference type="AlphaFoldDB" id="A0AAV2YJV9"/>